<organism evidence="1 2">
    <name type="scientific">Cymbomonas tetramitiformis</name>
    <dbReference type="NCBI Taxonomy" id="36881"/>
    <lineage>
        <taxon>Eukaryota</taxon>
        <taxon>Viridiplantae</taxon>
        <taxon>Chlorophyta</taxon>
        <taxon>Pyramimonadophyceae</taxon>
        <taxon>Pyramimonadales</taxon>
        <taxon>Pyramimonadaceae</taxon>
        <taxon>Cymbomonas</taxon>
    </lineage>
</organism>
<gene>
    <name evidence="1" type="ORF">CYMTET_46494</name>
</gene>
<evidence type="ECO:0000313" key="1">
    <source>
        <dbReference type="EMBL" id="KAK3243871.1"/>
    </source>
</evidence>
<dbReference type="AlphaFoldDB" id="A0AAE0BW13"/>
<dbReference type="Proteomes" id="UP001190700">
    <property type="component" value="Unassembled WGS sequence"/>
</dbReference>
<dbReference type="EMBL" id="LGRX02032592">
    <property type="protein sequence ID" value="KAK3243871.1"/>
    <property type="molecule type" value="Genomic_DNA"/>
</dbReference>
<name>A0AAE0BW13_9CHLO</name>
<comment type="caution">
    <text evidence="1">The sequence shown here is derived from an EMBL/GenBank/DDBJ whole genome shotgun (WGS) entry which is preliminary data.</text>
</comment>
<proteinExistence type="predicted"/>
<keyword evidence="2" id="KW-1185">Reference proteome</keyword>
<sequence length="373" mass="38160">MPADGEGAAEAMHALALCQIFQEAADDGAEAFAAAVAEYGAPAVLAGGESDGIDVSAYGFSVAAHGTGVMAELEGLTSQVKAMEEKVGVHLSQVSLVGDEDAHAVHAPASALYAGSAMGDILPRQAVPHEGGASAGGAPAGMSFHMGVPTEEFPGGVELVPVRHRVPSVAVGPAVSAVACSFGQTDAPPVAPESNCGYFLIDEFLDNATADIVRSGFTLCGIMRGGTWLCFCGARSAGGGLRCSTFWGAASYHYAGMFHWSLGFWDRGQCCCWHCGQRDLDNDNIYNSVTTETPVMCMGQVCVYSGFDTLSPVVQDRLLLVVGSALAAGEPVDFGGGLAAAALVVWCMVVSPLTGGLSITGCASPDCRCTAFE</sequence>
<protein>
    <submittedName>
        <fullName evidence="1">Uncharacterized protein</fullName>
    </submittedName>
</protein>
<reference evidence="1 2" key="1">
    <citation type="journal article" date="2015" name="Genome Biol. Evol.">
        <title>Comparative Genomics of a Bacterivorous Green Alga Reveals Evolutionary Causalities and Consequences of Phago-Mixotrophic Mode of Nutrition.</title>
        <authorList>
            <person name="Burns J.A."/>
            <person name="Paasch A."/>
            <person name="Narechania A."/>
            <person name="Kim E."/>
        </authorList>
    </citation>
    <scope>NUCLEOTIDE SEQUENCE [LARGE SCALE GENOMIC DNA]</scope>
    <source>
        <strain evidence="1 2">PLY_AMNH</strain>
    </source>
</reference>
<accession>A0AAE0BW13</accession>
<evidence type="ECO:0000313" key="2">
    <source>
        <dbReference type="Proteomes" id="UP001190700"/>
    </source>
</evidence>